<comment type="caution">
    <text evidence="1">The sequence shown here is derived from an EMBL/GenBank/DDBJ whole genome shotgun (WGS) entry which is preliminary data.</text>
</comment>
<reference evidence="1" key="1">
    <citation type="submission" date="2021-11" db="EMBL/GenBank/DDBJ databases">
        <title>Description of novel Flavobacterium species.</title>
        <authorList>
            <person name="Saticioglu I.B."/>
            <person name="Ay H."/>
            <person name="Altun S."/>
            <person name="Duman M."/>
        </authorList>
    </citation>
    <scope>NUCLEOTIDE SEQUENCE</scope>
    <source>
        <strain evidence="1">F-126</strain>
    </source>
</reference>
<sequence length="132" mass="13905">MAGTTANLSNDPVYGDMGNEGIVIQKVVDTVPGGRTLDVTGFTPSFIPQGHIVIEETATGILKPMPISGTAYAALPSGHTYKYIVMAGIPTAKPFAGLLRIGTVNWKAMKYDATSILSAVKTAIPSIYFTKD</sequence>
<proteinExistence type="predicted"/>
<evidence type="ECO:0000313" key="2">
    <source>
        <dbReference type="Proteomes" id="UP001430700"/>
    </source>
</evidence>
<protein>
    <recommendedName>
        <fullName evidence="3">Head decoration protein</fullName>
    </recommendedName>
</protein>
<evidence type="ECO:0008006" key="3">
    <source>
        <dbReference type="Google" id="ProtNLM"/>
    </source>
</evidence>
<dbReference type="Proteomes" id="UP001430700">
    <property type="component" value="Unassembled WGS sequence"/>
</dbReference>
<evidence type="ECO:0000313" key="1">
    <source>
        <dbReference type="EMBL" id="MCC9016930.1"/>
    </source>
</evidence>
<organism evidence="1 2">
    <name type="scientific">Flavobacterium lipolyticum</name>
    <dbReference type="NCBI Taxonomy" id="2893754"/>
    <lineage>
        <taxon>Bacteria</taxon>
        <taxon>Pseudomonadati</taxon>
        <taxon>Bacteroidota</taxon>
        <taxon>Flavobacteriia</taxon>
        <taxon>Flavobacteriales</taxon>
        <taxon>Flavobacteriaceae</taxon>
        <taxon>Flavobacterium</taxon>
    </lineage>
</organism>
<keyword evidence="2" id="KW-1185">Reference proteome</keyword>
<dbReference type="RefSeq" id="WP_229998724.1">
    <property type="nucleotide sequence ID" value="NZ_JAJJMN010000001.1"/>
</dbReference>
<gene>
    <name evidence="1" type="ORF">LNQ34_03995</name>
</gene>
<name>A0ABS8LWI6_9FLAO</name>
<accession>A0ABS8LWI6</accession>
<dbReference type="EMBL" id="JAJJMN010000001">
    <property type="protein sequence ID" value="MCC9016930.1"/>
    <property type="molecule type" value="Genomic_DNA"/>
</dbReference>